<keyword evidence="3" id="KW-1185">Reference proteome</keyword>
<accession>A0AAV0RF06</accession>
<protein>
    <submittedName>
        <fullName evidence="1">Uncharacterized protein</fullName>
    </submittedName>
</protein>
<organism evidence="1 3">
    <name type="scientific">Linum tenue</name>
    <dbReference type="NCBI Taxonomy" id="586396"/>
    <lineage>
        <taxon>Eukaryota</taxon>
        <taxon>Viridiplantae</taxon>
        <taxon>Streptophyta</taxon>
        <taxon>Embryophyta</taxon>
        <taxon>Tracheophyta</taxon>
        <taxon>Spermatophyta</taxon>
        <taxon>Magnoliopsida</taxon>
        <taxon>eudicotyledons</taxon>
        <taxon>Gunneridae</taxon>
        <taxon>Pentapetalae</taxon>
        <taxon>rosids</taxon>
        <taxon>fabids</taxon>
        <taxon>Malpighiales</taxon>
        <taxon>Linaceae</taxon>
        <taxon>Linum</taxon>
    </lineage>
</organism>
<dbReference type="EMBL" id="CAMGYJ010000010">
    <property type="protein sequence ID" value="CAI0555027.1"/>
    <property type="molecule type" value="Genomic_DNA"/>
</dbReference>
<reference evidence="1" key="1">
    <citation type="submission" date="2022-08" db="EMBL/GenBank/DDBJ databases">
        <authorList>
            <person name="Gutierrez-Valencia J."/>
        </authorList>
    </citation>
    <scope>NUCLEOTIDE SEQUENCE</scope>
</reference>
<dbReference type="AlphaFoldDB" id="A0AAV0RF06"/>
<feature type="non-terminal residue" evidence="1">
    <location>
        <position position="1"/>
    </location>
</feature>
<proteinExistence type="predicted"/>
<name>A0AAV0RF06_9ROSI</name>
<evidence type="ECO:0000313" key="2">
    <source>
        <dbReference type="EMBL" id="CAI0555168.1"/>
    </source>
</evidence>
<evidence type="ECO:0000313" key="3">
    <source>
        <dbReference type="Proteomes" id="UP001154282"/>
    </source>
</evidence>
<dbReference type="Proteomes" id="UP001154282">
    <property type="component" value="Unassembled WGS sequence"/>
</dbReference>
<evidence type="ECO:0000313" key="1">
    <source>
        <dbReference type="EMBL" id="CAI0555027.1"/>
    </source>
</evidence>
<sequence>SRRPERGAGLGQGRARLLGEVIKDRKLEGLTSSDSKVGRRRCAAVSPREGLRTLLASLSRYSFD</sequence>
<comment type="caution">
    <text evidence="1">The sequence shown here is derived from an EMBL/GenBank/DDBJ whole genome shotgun (WGS) entry which is preliminary data.</text>
</comment>
<dbReference type="EMBL" id="CAMGYJ010000010">
    <property type="protein sequence ID" value="CAI0555168.1"/>
    <property type="molecule type" value="Genomic_DNA"/>
</dbReference>
<gene>
    <name evidence="1" type="ORF">LITE_LOCUS47428</name>
    <name evidence="2" type="ORF">LITE_LOCUS47491</name>
</gene>